<dbReference type="InterPro" id="IPR050277">
    <property type="entry name" value="Sodium:Solute_Symporter"/>
</dbReference>
<feature type="transmembrane region" description="Helical" evidence="15">
    <location>
        <begin position="201"/>
        <end position="222"/>
    </location>
</feature>
<dbReference type="PROSITE" id="PS50283">
    <property type="entry name" value="NA_SOLUT_SYMP_3"/>
    <property type="match status" value="1"/>
</dbReference>
<keyword evidence="4 15" id="KW-1003">Cell membrane</keyword>
<evidence type="ECO:0000256" key="14">
    <source>
        <dbReference type="RuleBase" id="RU362091"/>
    </source>
</evidence>
<dbReference type="PANTHER" id="PTHR48086">
    <property type="entry name" value="SODIUM/PROLINE SYMPORTER-RELATED"/>
    <property type="match status" value="1"/>
</dbReference>
<evidence type="ECO:0000256" key="2">
    <source>
        <dbReference type="ARBA" id="ARBA00006434"/>
    </source>
</evidence>
<dbReference type="NCBIfam" id="TIGR02121">
    <property type="entry name" value="Na_Pro_sym"/>
    <property type="match status" value="1"/>
</dbReference>
<dbReference type="EMBL" id="CAJEWD010000003">
    <property type="protein sequence ID" value="CAD2071092.1"/>
    <property type="molecule type" value="Genomic_DNA"/>
</dbReference>
<evidence type="ECO:0000256" key="9">
    <source>
        <dbReference type="ARBA" id="ARBA00023053"/>
    </source>
</evidence>
<organism evidence="16 17">
    <name type="scientific">Jeotgalicoccus meleagridis</name>
    <dbReference type="NCBI Taxonomy" id="2759181"/>
    <lineage>
        <taxon>Bacteria</taxon>
        <taxon>Bacillati</taxon>
        <taxon>Bacillota</taxon>
        <taxon>Bacilli</taxon>
        <taxon>Bacillales</taxon>
        <taxon>Staphylococcaceae</taxon>
        <taxon>Jeotgalicoccus</taxon>
    </lineage>
</organism>
<dbReference type="GO" id="GO:0031402">
    <property type="term" value="F:sodium ion binding"/>
    <property type="evidence" value="ECO:0007669"/>
    <property type="project" value="UniProtKB-UniRule"/>
</dbReference>
<dbReference type="GO" id="GO:0015193">
    <property type="term" value="F:L-proline transmembrane transporter activity"/>
    <property type="evidence" value="ECO:0007669"/>
    <property type="project" value="TreeGrafter"/>
</dbReference>
<dbReference type="AlphaFoldDB" id="A0A6V7R2C3"/>
<evidence type="ECO:0000256" key="4">
    <source>
        <dbReference type="ARBA" id="ARBA00022475"/>
    </source>
</evidence>
<evidence type="ECO:0000256" key="15">
    <source>
        <dbReference type="RuleBase" id="RU366012"/>
    </source>
</evidence>
<evidence type="ECO:0000256" key="3">
    <source>
        <dbReference type="ARBA" id="ARBA00022448"/>
    </source>
</evidence>
<comment type="subcellular location">
    <subcellularLocation>
        <location evidence="1 15">Cell membrane</location>
        <topology evidence="1 15">Multi-pass membrane protein</topology>
    </subcellularLocation>
</comment>
<evidence type="ECO:0000256" key="10">
    <source>
        <dbReference type="ARBA" id="ARBA00023065"/>
    </source>
</evidence>
<comment type="function">
    <text evidence="15">Catalyzes the sodium-dependent uptake of extracellular L-proline.</text>
</comment>
<feature type="transmembrane region" description="Helical" evidence="15">
    <location>
        <begin position="20"/>
        <end position="38"/>
    </location>
</feature>
<feature type="transmembrane region" description="Helical" evidence="15">
    <location>
        <begin position="137"/>
        <end position="155"/>
    </location>
</feature>
<feature type="transmembrane region" description="Helical" evidence="15">
    <location>
        <begin position="421"/>
        <end position="441"/>
    </location>
</feature>
<keyword evidence="3 15" id="KW-0813">Transport</keyword>
<evidence type="ECO:0000313" key="17">
    <source>
        <dbReference type="Proteomes" id="UP000589351"/>
    </source>
</evidence>
<feature type="transmembrane region" description="Helical" evidence="15">
    <location>
        <begin position="477"/>
        <end position="495"/>
    </location>
</feature>
<evidence type="ECO:0000256" key="5">
    <source>
        <dbReference type="ARBA" id="ARBA00022692"/>
    </source>
</evidence>
<dbReference type="GO" id="GO:0005298">
    <property type="term" value="F:proline:sodium symporter activity"/>
    <property type="evidence" value="ECO:0007669"/>
    <property type="project" value="UniProtKB-UniRule"/>
</dbReference>
<feature type="transmembrane region" description="Helical" evidence="15">
    <location>
        <begin position="453"/>
        <end position="471"/>
    </location>
</feature>
<dbReference type="Gene3D" id="1.20.1730.10">
    <property type="entry name" value="Sodium/glucose cotransporter"/>
    <property type="match status" value="1"/>
</dbReference>
<feature type="transmembrane region" description="Helical" evidence="15">
    <location>
        <begin position="334"/>
        <end position="356"/>
    </location>
</feature>
<feature type="transmembrane region" description="Helical" evidence="15">
    <location>
        <begin position="175"/>
        <end position="194"/>
    </location>
</feature>
<keyword evidence="5 15" id="KW-0812">Transmembrane</keyword>
<dbReference type="NCBIfam" id="TIGR00813">
    <property type="entry name" value="sss"/>
    <property type="match status" value="1"/>
</dbReference>
<dbReference type="PANTHER" id="PTHR48086:SF3">
    <property type="entry name" value="SODIUM_PROLINE SYMPORTER"/>
    <property type="match status" value="1"/>
</dbReference>
<comment type="catalytic activity">
    <reaction evidence="13">
        <text>L-proline(in) + Na(+)(in) = L-proline(out) + Na(+)(out)</text>
        <dbReference type="Rhea" id="RHEA:28967"/>
        <dbReference type="ChEBI" id="CHEBI:29101"/>
        <dbReference type="ChEBI" id="CHEBI:60039"/>
    </reaction>
</comment>
<dbReference type="CDD" id="cd11475">
    <property type="entry name" value="SLC5sbd_PutP"/>
    <property type="match status" value="1"/>
</dbReference>
<dbReference type="Pfam" id="PF00474">
    <property type="entry name" value="SSF"/>
    <property type="match status" value="1"/>
</dbReference>
<keyword evidence="10 15" id="KW-0406">Ion transport</keyword>
<feature type="transmembrane region" description="Helical" evidence="15">
    <location>
        <begin position="242"/>
        <end position="267"/>
    </location>
</feature>
<evidence type="ECO:0000313" key="16">
    <source>
        <dbReference type="EMBL" id="CAD2071092.1"/>
    </source>
</evidence>
<comment type="similarity">
    <text evidence="2 14">Belongs to the sodium:solute symporter (SSF) (TC 2.A.21) family.</text>
</comment>
<feature type="transmembrane region" description="Helical" evidence="15">
    <location>
        <begin position="58"/>
        <end position="75"/>
    </location>
</feature>
<keyword evidence="12 15" id="KW-0739">Sodium transport</keyword>
<dbReference type="GO" id="GO:0015824">
    <property type="term" value="P:proline transport"/>
    <property type="evidence" value="ECO:0007669"/>
    <property type="project" value="UniProtKB-UniRule"/>
</dbReference>
<protein>
    <recommendedName>
        <fullName evidence="15">Sodium/proline symporter</fullName>
    </recommendedName>
    <alternativeName>
        <fullName evidence="15">Proline permease</fullName>
    </alternativeName>
</protein>
<dbReference type="Proteomes" id="UP000589351">
    <property type="component" value="Unassembled WGS sequence"/>
</dbReference>
<dbReference type="InterPro" id="IPR038377">
    <property type="entry name" value="Na/Glc_symporter_sf"/>
</dbReference>
<reference evidence="16 17" key="1">
    <citation type="submission" date="2020-07" db="EMBL/GenBank/DDBJ databases">
        <authorList>
            <person name="Criscuolo A."/>
        </authorList>
    </citation>
    <scope>NUCLEOTIDE SEQUENCE [LARGE SCALE GENOMIC DNA]</scope>
    <source>
        <strain evidence="16">CIP111649</strain>
    </source>
</reference>
<evidence type="ECO:0000256" key="12">
    <source>
        <dbReference type="ARBA" id="ARBA00023201"/>
    </source>
</evidence>
<evidence type="ECO:0000256" key="6">
    <source>
        <dbReference type="ARBA" id="ARBA00022847"/>
    </source>
</evidence>
<dbReference type="RefSeq" id="WP_183369241.1">
    <property type="nucleotide sequence ID" value="NZ_CAJEWD010000003.1"/>
</dbReference>
<feature type="transmembrane region" description="Helical" evidence="15">
    <location>
        <begin position="394"/>
        <end position="415"/>
    </location>
</feature>
<sequence>MILNSALNTEFTFTVGWQHYLMIGIYFLVLIGIGLYAYKHSTSSMDEYTLGGRNIGPWVTALSAGAADMSGWMLMGLPGSMYSVGMSSLWIAIGLTLGAYINYLIVAPRLRVYSEVSENSITIPDYFENRFKDNKHILRIIAGLVIVVFFAVYTASGMVSGGKLFENAFNFPYHWGLFLTAGIVIIYTFVGGYLAVSLTDFFQGTIMFIAIVMIPIATWMTLTGNGIQPFVRLEEIGALHDIDYLSIISGVSIITIISNLAWFFGYFGQPHIIIRFMSIKTHKMLPAARRIGISWMAISLAGVSLAGLLGVVFIDSTKHNVEDPETILILMSQVLFHPLVGGFFLAAILAAIMSTISSQLLVTSSSLVQDFYKMIRRRILKDKETKTPAELDKIYVAMSRLSVIIVALVAIVIAWDDESVILNIVANAWAGFGAAFGPLVVMSLHWKGMTRSGAVASILGGAITVVIWIAAGTFGTGLYEMIPGVIVATLAGYIVSKMTQKTEITPEMITEFEETERIVREK</sequence>
<keyword evidence="6 15" id="KW-0769">Symport</keyword>
<comment type="caution">
    <text evidence="16">The sequence shown here is derived from an EMBL/GenBank/DDBJ whole genome shotgun (WGS) entry which is preliminary data.</text>
</comment>
<feature type="transmembrane region" description="Helical" evidence="15">
    <location>
        <begin position="288"/>
        <end position="314"/>
    </location>
</feature>
<evidence type="ECO:0000256" key="13">
    <source>
        <dbReference type="ARBA" id="ARBA00033708"/>
    </source>
</evidence>
<keyword evidence="8 15" id="KW-1133">Transmembrane helix</keyword>
<proteinExistence type="inferred from homology"/>
<keyword evidence="11 15" id="KW-0472">Membrane</keyword>
<dbReference type="InterPro" id="IPR001734">
    <property type="entry name" value="Na/solute_symporter"/>
</dbReference>
<dbReference type="GO" id="GO:0005886">
    <property type="term" value="C:plasma membrane"/>
    <property type="evidence" value="ECO:0007669"/>
    <property type="project" value="UniProtKB-SubCell"/>
</dbReference>
<keyword evidence="9 15" id="KW-0915">Sodium</keyword>
<evidence type="ECO:0000256" key="11">
    <source>
        <dbReference type="ARBA" id="ARBA00023136"/>
    </source>
</evidence>
<dbReference type="InterPro" id="IPR011851">
    <property type="entry name" value="Na/Pro_symporter"/>
</dbReference>
<evidence type="ECO:0000256" key="7">
    <source>
        <dbReference type="ARBA" id="ARBA00022970"/>
    </source>
</evidence>
<accession>A0A6V7R2C3</accession>
<feature type="transmembrane region" description="Helical" evidence="15">
    <location>
        <begin position="87"/>
        <end position="106"/>
    </location>
</feature>
<name>A0A6V7R2C3_9STAP</name>
<evidence type="ECO:0000256" key="8">
    <source>
        <dbReference type="ARBA" id="ARBA00022989"/>
    </source>
</evidence>
<gene>
    <name evidence="16" type="primary">putP_1</name>
    <name evidence="16" type="ORF">JEODO184_00126</name>
</gene>
<keyword evidence="7 15" id="KW-0029">Amino-acid transport</keyword>
<evidence type="ECO:0000256" key="1">
    <source>
        <dbReference type="ARBA" id="ARBA00004651"/>
    </source>
</evidence>
<keyword evidence="17" id="KW-1185">Reference proteome</keyword>